<gene>
    <name evidence="5" type="ORF">ElP_73040</name>
</gene>
<dbReference type="PANTHER" id="PTHR10340">
    <property type="entry name" value="SPHINGOMYELIN PHOSPHODIESTERASE"/>
    <property type="match status" value="1"/>
</dbReference>
<protein>
    <submittedName>
        <fullName evidence="5">Calcineurin-like phosphoesterase</fullName>
    </submittedName>
</protein>
<dbReference type="OrthoDB" id="106957at2"/>
<evidence type="ECO:0000256" key="3">
    <source>
        <dbReference type="SAM" id="MobiDB-lite"/>
    </source>
</evidence>
<dbReference type="AlphaFoldDB" id="A0A518HET3"/>
<evidence type="ECO:0000259" key="4">
    <source>
        <dbReference type="Pfam" id="PF00149"/>
    </source>
</evidence>
<dbReference type="PANTHER" id="PTHR10340:SF57">
    <property type="entry name" value="METALLOPHOS DOMAIN-CONTAINING PROTEIN"/>
    <property type="match status" value="1"/>
</dbReference>
<dbReference type="RefSeq" id="WP_145279570.1">
    <property type="nucleotide sequence ID" value="NZ_CP036427.1"/>
</dbReference>
<accession>A0A518HET3</accession>
<dbReference type="Proteomes" id="UP000317835">
    <property type="component" value="Plasmid pElP_1"/>
</dbReference>
<keyword evidence="1" id="KW-0378">Hydrolase</keyword>
<keyword evidence="6" id="KW-1185">Reference proteome</keyword>
<dbReference type="EMBL" id="CP036427">
    <property type="protein sequence ID" value="QDV39338.1"/>
    <property type="molecule type" value="Genomic_DNA"/>
</dbReference>
<evidence type="ECO:0000256" key="2">
    <source>
        <dbReference type="ARBA" id="ARBA00023180"/>
    </source>
</evidence>
<keyword evidence="5" id="KW-0614">Plasmid</keyword>
<evidence type="ECO:0000313" key="6">
    <source>
        <dbReference type="Proteomes" id="UP000317835"/>
    </source>
</evidence>
<dbReference type="InterPro" id="IPR029052">
    <property type="entry name" value="Metallo-depent_PP-like"/>
</dbReference>
<geneLocation type="plasmid" evidence="6">
    <name>pelp_1</name>
</geneLocation>
<proteinExistence type="predicted"/>
<feature type="region of interest" description="Disordered" evidence="3">
    <location>
        <begin position="463"/>
        <end position="490"/>
    </location>
</feature>
<dbReference type="SUPFAM" id="SSF56300">
    <property type="entry name" value="Metallo-dependent phosphatases"/>
    <property type="match status" value="1"/>
</dbReference>
<evidence type="ECO:0000256" key="1">
    <source>
        <dbReference type="ARBA" id="ARBA00022801"/>
    </source>
</evidence>
<sequence length="490" mass="53693">MIARRPFASLAVLLIALPGPSPMTRPARDDPGRFLLLSDIHFDPFFDGTLFHRLAAEPIERWAQILAGSRPAGFNPRGTDSNFALLSAALDDARRRCPDPDFVLYPGDFLAHRWQHRYDALAPRSHLDDPASYRIFTGKVVRFLAAEFRSRYPATPVLPTLGNDDSYCGDYRIEPEGPFLSMFADAWGPLLGPEGGRGSFPETFPTGGYYEMPLPEAAGHRLVVLNSVPFSVNYDNACGDRTQTPALDQLDWLAGALGRAEEAGEDVWLLMHVPPGINAFNSVDPVRRGGPPVSFWQSELTGRFLGLVRKHRGTLRVAFAGHTHMDDFRVLPAGDEPALLCKIAPAISPIFRNNPGYQVYSYDRVSGTLRDYRTAYLTDLDEGGPGPGRWAPEYRFGDAYGLPGPDAASVAELATRMGSDASVREAYSTYYGVSSPPEFTGDQFDIYRCAISNITPGDFLRCLTGSETPGRPPALPDRSRSPRPAGSPAP</sequence>
<dbReference type="GO" id="GO:0016787">
    <property type="term" value="F:hydrolase activity"/>
    <property type="evidence" value="ECO:0007669"/>
    <property type="project" value="UniProtKB-KW"/>
</dbReference>
<keyword evidence="2" id="KW-0325">Glycoprotein</keyword>
<evidence type="ECO:0000313" key="5">
    <source>
        <dbReference type="EMBL" id="QDV39338.1"/>
    </source>
</evidence>
<reference evidence="5 6" key="1">
    <citation type="submission" date="2019-02" db="EMBL/GenBank/DDBJ databases">
        <title>Deep-cultivation of Planctomycetes and their phenomic and genomic characterization uncovers novel biology.</title>
        <authorList>
            <person name="Wiegand S."/>
            <person name="Jogler M."/>
            <person name="Boedeker C."/>
            <person name="Pinto D."/>
            <person name="Vollmers J."/>
            <person name="Rivas-Marin E."/>
            <person name="Kohn T."/>
            <person name="Peeters S.H."/>
            <person name="Heuer A."/>
            <person name="Rast P."/>
            <person name="Oberbeckmann S."/>
            <person name="Bunk B."/>
            <person name="Jeske O."/>
            <person name="Meyerdierks A."/>
            <person name="Storesund J.E."/>
            <person name="Kallscheuer N."/>
            <person name="Luecker S."/>
            <person name="Lage O.M."/>
            <person name="Pohl T."/>
            <person name="Merkel B.J."/>
            <person name="Hornburger P."/>
            <person name="Mueller R.-W."/>
            <person name="Bruemmer F."/>
            <person name="Labrenz M."/>
            <person name="Spormann A.M."/>
            <person name="Op den Camp H."/>
            <person name="Overmann J."/>
            <person name="Amann R."/>
            <person name="Jetten M.S.M."/>
            <person name="Mascher T."/>
            <person name="Medema M.H."/>
            <person name="Devos D.P."/>
            <person name="Kaster A.-K."/>
            <person name="Ovreas L."/>
            <person name="Rohde M."/>
            <person name="Galperin M.Y."/>
            <person name="Jogler C."/>
        </authorList>
    </citation>
    <scope>NUCLEOTIDE SEQUENCE [LARGE SCALE GENOMIC DNA]</scope>
    <source>
        <strain evidence="5 6">ElP</strain>
        <plasmid evidence="6">pelp_1</plasmid>
    </source>
</reference>
<dbReference type="InterPro" id="IPR004843">
    <property type="entry name" value="Calcineurin-like_PHP"/>
</dbReference>
<name>A0A518HET3_9BACT</name>
<feature type="domain" description="Calcineurin-like phosphoesterase" evidence="4">
    <location>
        <begin position="33"/>
        <end position="325"/>
    </location>
</feature>
<organism evidence="5 6">
    <name type="scientific">Tautonia plasticadhaerens</name>
    <dbReference type="NCBI Taxonomy" id="2527974"/>
    <lineage>
        <taxon>Bacteria</taxon>
        <taxon>Pseudomonadati</taxon>
        <taxon>Planctomycetota</taxon>
        <taxon>Planctomycetia</taxon>
        <taxon>Isosphaerales</taxon>
        <taxon>Isosphaeraceae</taxon>
        <taxon>Tautonia</taxon>
    </lineage>
</organism>
<dbReference type="Gene3D" id="3.60.21.10">
    <property type="match status" value="1"/>
</dbReference>
<dbReference type="KEGG" id="tpla:ElP_73040"/>
<dbReference type="Pfam" id="PF00149">
    <property type="entry name" value="Metallophos"/>
    <property type="match status" value="1"/>
</dbReference>